<dbReference type="Proteomes" id="UP000551327">
    <property type="component" value="Unassembled WGS sequence"/>
</dbReference>
<organism evidence="1 2">
    <name type="scientific">Novosphingobium piscinae</name>
    <dbReference type="NCBI Taxonomy" id="1507448"/>
    <lineage>
        <taxon>Bacteria</taxon>
        <taxon>Pseudomonadati</taxon>
        <taxon>Pseudomonadota</taxon>
        <taxon>Alphaproteobacteria</taxon>
        <taxon>Sphingomonadales</taxon>
        <taxon>Sphingomonadaceae</taxon>
        <taxon>Novosphingobium</taxon>
    </lineage>
</organism>
<sequence length="260" mass="29098">MLSNFAYVGDNVWGRTSGRLCRKRVTTRPELWVYASDVFEPVVERGLFNEARSIIQAKVCKLTNAELLTRLASLLDRHGTLSARLINDDPELPDANVCAYRFGGLMKIYQLLGHSPRICLDYVELNQSFKQVRAGLISLIAVSLDRAGILVTRATHADQLIVNHEISLSVHVARCHALNSGNMRWQTRGFRSKATDINVIARMDPSNSAISEYYIIPRAEVTYGTLNIDGTNAPDFSGYRYSDLTCLPQMLQPTHISEVV</sequence>
<keyword evidence="2" id="KW-1185">Reference proteome</keyword>
<evidence type="ECO:0000313" key="1">
    <source>
        <dbReference type="EMBL" id="MBC2668470.1"/>
    </source>
</evidence>
<dbReference type="EMBL" id="JACLAX010000003">
    <property type="protein sequence ID" value="MBC2668470.1"/>
    <property type="molecule type" value="Genomic_DNA"/>
</dbReference>
<proteinExistence type="predicted"/>
<reference evidence="1 2" key="1">
    <citation type="submission" date="2020-08" db="EMBL/GenBank/DDBJ databases">
        <title>The genome sequence of type strain Novosphingobium piscinae KCTC 42194.</title>
        <authorList>
            <person name="Liu Y."/>
        </authorList>
    </citation>
    <scope>NUCLEOTIDE SEQUENCE [LARGE SCALE GENOMIC DNA]</scope>
    <source>
        <strain evidence="1 2">KCTC 42194</strain>
    </source>
</reference>
<gene>
    <name evidence="1" type="ORF">H7F53_04860</name>
</gene>
<dbReference type="AlphaFoldDB" id="A0A7X1FWX1"/>
<accession>A0A7X1FWX1</accession>
<name>A0A7X1FWX1_9SPHN</name>
<evidence type="ECO:0000313" key="2">
    <source>
        <dbReference type="Proteomes" id="UP000551327"/>
    </source>
</evidence>
<protein>
    <submittedName>
        <fullName evidence="1">Uncharacterized protein</fullName>
    </submittedName>
</protein>
<comment type="caution">
    <text evidence="1">The sequence shown here is derived from an EMBL/GenBank/DDBJ whole genome shotgun (WGS) entry which is preliminary data.</text>
</comment>